<dbReference type="InterPro" id="IPR038666">
    <property type="entry name" value="SSP1_head-tail_sf"/>
</dbReference>
<keyword evidence="2" id="KW-1185">Reference proteome</keyword>
<dbReference type="RefSeq" id="WP_184224655.1">
    <property type="nucleotide sequence ID" value="NZ_JACIIU010000030.1"/>
</dbReference>
<evidence type="ECO:0000313" key="2">
    <source>
        <dbReference type="Proteomes" id="UP000555393"/>
    </source>
</evidence>
<reference evidence="1 2" key="1">
    <citation type="submission" date="2020-08" db="EMBL/GenBank/DDBJ databases">
        <title>Genomic Encyclopedia of Type Strains, Phase IV (KMG-IV): sequencing the most valuable type-strain genomes for metagenomic binning, comparative biology and taxonomic classification.</title>
        <authorList>
            <person name="Goeker M."/>
        </authorList>
    </citation>
    <scope>NUCLEOTIDE SEQUENCE [LARGE SCALE GENOMIC DNA]</scope>
    <source>
        <strain evidence="1 2">DSM 22336</strain>
    </source>
</reference>
<organism evidence="1 2">
    <name type="scientific">Paenochrobactrum gallinarii</name>
    <dbReference type="NCBI Taxonomy" id="643673"/>
    <lineage>
        <taxon>Bacteria</taxon>
        <taxon>Pseudomonadati</taxon>
        <taxon>Pseudomonadota</taxon>
        <taxon>Alphaproteobacteria</taxon>
        <taxon>Hyphomicrobiales</taxon>
        <taxon>Brucellaceae</taxon>
        <taxon>Paenochrobactrum</taxon>
    </lineage>
</organism>
<name>A0A841M0Y3_9HYPH</name>
<dbReference type="Pfam" id="PF05521">
    <property type="entry name" value="Phage_HCP"/>
    <property type="match status" value="1"/>
</dbReference>
<dbReference type="AlphaFoldDB" id="A0A841M0Y3"/>
<accession>A0A841M0Y3</accession>
<dbReference type="EMBL" id="JACIIU010000030">
    <property type="protein sequence ID" value="MBB6262422.1"/>
    <property type="molecule type" value="Genomic_DNA"/>
</dbReference>
<protein>
    <recommendedName>
        <fullName evidence="3">Head-tail adaptor protein</fullName>
    </recommendedName>
</protein>
<gene>
    <name evidence="1" type="ORF">FHS77_002996</name>
</gene>
<evidence type="ECO:0008006" key="3">
    <source>
        <dbReference type="Google" id="ProtNLM"/>
    </source>
</evidence>
<evidence type="ECO:0000313" key="1">
    <source>
        <dbReference type="EMBL" id="MBB6262422.1"/>
    </source>
</evidence>
<proteinExistence type="predicted"/>
<dbReference type="Gene3D" id="2.40.10.270">
    <property type="entry name" value="Bacteriophage SPP1 head-tail adaptor protein"/>
    <property type="match status" value="1"/>
</dbReference>
<sequence>MMTAQRLDRRITIKRPGEEIGRDEWNLPIFGPDIELTLPAARFDVSDGERFAAGSVGAYRMTRFIVRHSRNTAGIVPSDELIHEGRVHNIQGIKERAEGRRRWLEITTSVDTDDQSSA</sequence>
<dbReference type="Proteomes" id="UP000555393">
    <property type="component" value="Unassembled WGS sequence"/>
</dbReference>
<comment type="caution">
    <text evidence="1">The sequence shown here is derived from an EMBL/GenBank/DDBJ whole genome shotgun (WGS) entry which is preliminary data.</text>
</comment>
<dbReference type="InterPro" id="IPR008767">
    <property type="entry name" value="Phage_SPP1_head-tail_adaptor"/>
</dbReference>